<dbReference type="Proteomes" id="UP000015103">
    <property type="component" value="Unassembled WGS sequence"/>
</dbReference>
<sequence length="76" mass="8327">MFLKTRHRTWIRVETDVELDPTNSLKQKSTIGLLCTVTGIASNRSGVNSHPEINAVQSVAMKEIVAISTSKTSSLK</sequence>
<keyword evidence="2" id="KW-1185">Reference proteome</keyword>
<dbReference type="AlphaFoldDB" id="T1IGP4"/>
<dbReference type="HOGENOM" id="CLU_2694983_0_0_1"/>
<evidence type="ECO:0000313" key="1">
    <source>
        <dbReference type="EnsemblMetazoa" id="RPRC015463-PA"/>
    </source>
</evidence>
<reference evidence="1" key="1">
    <citation type="submission" date="2015-05" db="UniProtKB">
        <authorList>
            <consortium name="EnsemblMetazoa"/>
        </authorList>
    </citation>
    <scope>IDENTIFICATION</scope>
</reference>
<dbReference type="InParanoid" id="T1IGP4"/>
<dbReference type="EnsemblMetazoa" id="RPRC015463-RA">
    <property type="protein sequence ID" value="RPRC015463-PA"/>
    <property type="gene ID" value="RPRC015463"/>
</dbReference>
<evidence type="ECO:0000313" key="2">
    <source>
        <dbReference type="Proteomes" id="UP000015103"/>
    </source>
</evidence>
<organism evidence="1 2">
    <name type="scientific">Rhodnius prolixus</name>
    <name type="common">Triatomid bug</name>
    <dbReference type="NCBI Taxonomy" id="13249"/>
    <lineage>
        <taxon>Eukaryota</taxon>
        <taxon>Metazoa</taxon>
        <taxon>Ecdysozoa</taxon>
        <taxon>Arthropoda</taxon>
        <taxon>Hexapoda</taxon>
        <taxon>Insecta</taxon>
        <taxon>Pterygota</taxon>
        <taxon>Neoptera</taxon>
        <taxon>Paraneoptera</taxon>
        <taxon>Hemiptera</taxon>
        <taxon>Heteroptera</taxon>
        <taxon>Panheteroptera</taxon>
        <taxon>Cimicomorpha</taxon>
        <taxon>Reduviidae</taxon>
        <taxon>Triatominae</taxon>
        <taxon>Rhodnius</taxon>
    </lineage>
</organism>
<accession>T1IGP4</accession>
<name>T1IGP4_RHOPR</name>
<dbReference type="EMBL" id="ACPB03004800">
    <property type="status" value="NOT_ANNOTATED_CDS"/>
    <property type="molecule type" value="Genomic_DNA"/>
</dbReference>
<dbReference type="VEuPathDB" id="VectorBase:RPRC015463"/>
<protein>
    <submittedName>
        <fullName evidence="1">Uncharacterized protein</fullName>
    </submittedName>
</protein>
<dbReference type="EMBL" id="ACPB03004801">
    <property type="status" value="NOT_ANNOTATED_CDS"/>
    <property type="molecule type" value="Genomic_DNA"/>
</dbReference>
<proteinExistence type="predicted"/>